<organism evidence="1 2">
    <name type="scientific">Halorientalis pallida</name>
    <dbReference type="NCBI Taxonomy" id="2479928"/>
    <lineage>
        <taxon>Archaea</taxon>
        <taxon>Methanobacteriati</taxon>
        <taxon>Methanobacteriota</taxon>
        <taxon>Stenosarchaea group</taxon>
        <taxon>Halobacteria</taxon>
        <taxon>Halobacteriales</taxon>
        <taxon>Haloarculaceae</taxon>
        <taxon>Halorientalis</taxon>
    </lineage>
</organism>
<evidence type="ECO:0000313" key="2">
    <source>
        <dbReference type="Proteomes" id="UP000289691"/>
    </source>
</evidence>
<protein>
    <submittedName>
        <fullName evidence="1">Uncharacterized protein</fullName>
    </submittedName>
</protein>
<proteinExistence type="predicted"/>
<dbReference type="AlphaFoldDB" id="A0A498KU65"/>
<dbReference type="RefSeq" id="WP_129070237.1">
    <property type="nucleotide sequence ID" value="NZ_RDFA01000007.1"/>
</dbReference>
<dbReference type="EMBL" id="RDFA01000007">
    <property type="protein sequence ID" value="RXK46904.1"/>
    <property type="molecule type" value="Genomic_DNA"/>
</dbReference>
<sequence length="399" mass="44735">MDRRSVLRSLTVAGLGGLAGCFGLGGDGDEPIGRRVQNRKAAEPRGYRVDFHDQADTLGQVARSGTTGRSFDTVTNSRSETEWDRMKRNDMEYTRQLMDENRTSVTKLRPYVERTLASDDPKTEPWPHAIAWGIGNGLNDHSGVASSYDAALITVPLVDHFADLLFDRRDRIETWTVAAAEPPTLGEFRHLAAAMAYETDDGSWTVRYLEPTLGCLGDVCSTPDFFESSLRPPDESLYARRGATDFVTGPEFRKAQRLADRRYIQEDDEASRGDWNQKAISGAVCSSMTNLVDTAGNDMDMGEAPPAGIETVTSRSFGRSLEDDFDSFDYDTMRRMEFVGRAITLTFEQRRWYQPLGLDGTLDDPELYVLNEDEVRYAWNNYDQWDHVPEVVEAASEAA</sequence>
<accession>A0A498KU65</accession>
<gene>
    <name evidence="1" type="ORF">EAF64_17305</name>
</gene>
<reference evidence="1 2" key="1">
    <citation type="submission" date="2019-01" db="EMBL/GenBank/DDBJ databases">
        <title>Halorientalis sp. F13-25 a new haloarchaeum isolated from hypersaline water.</title>
        <authorList>
            <person name="Ana D.-V."/>
            <person name="Cristina S.-P."/>
            <person name="Antonio V."/>
        </authorList>
    </citation>
    <scope>NUCLEOTIDE SEQUENCE [LARGE SCALE GENOMIC DNA]</scope>
    <source>
        <strain evidence="1 2">F13-25</strain>
    </source>
</reference>
<name>A0A498KU65_9EURY</name>
<dbReference type="PROSITE" id="PS51257">
    <property type="entry name" value="PROKAR_LIPOPROTEIN"/>
    <property type="match status" value="1"/>
</dbReference>
<evidence type="ECO:0000313" key="1">
    <source>
        <dbReference type="EMBL" id="RXK46904.1"/>
    </source>
</evidence>
<keyword evidence="2" id="KW-1185">Reference proteome</keyword>
<comment type="caution">
    <text evidence="1">The sequence shown here is derived from an EMBL/GenBank/DDBJ whole genome shotgun (WGS) entry which is preliminary data.</text>
</comment>
<dbReference type="Proteomes" id="UP000289691">
    <property type="component" value="Unassembled WGS sequence"/>
</dbReference>